<dbReference type="Gene3D" id="3.90.1140.10">
    <property type="entry name" value="Cyclic phosphodiesterase"/>
    <property type="match status" value="1"/>
</dbReference>
<dbReference type="NCBIfam" id="TIGR02258">
    <property type="entry name" value="2_5_ligase"/>
    <property type="match status" value="1"/>
</dbReference>
<dbReference type="PANTHER" id="PTHR35561">
    <property type="entry name" value="RNA 2',3'-CYCLIC PHOSPHODIESTERASE"/>
    <property type="match status" value="1"/>
</dbReference>
<organism evidence="3 4">
    <name type="scientific">Streptomyces coryli</name>
    <dbReference type="NCBI Taxonomy" id="1128680"/>
    <lineage>
        <taxon>Bacteria</taxon>
        <taxon>Bacillati</taxon>
        <taxon>Actinomycetota</taxon>
        <taxon>Actinomycetes</taxon>
        <taxon>Kitasatosporales</taxon>
        <taxon>Streptomycetaceae</taxon>
        <taxon>Streptomyces</taxon>
    </lineage>
</organism>
<proteinExistence type="inferred from homology"/>
<evidence type="ECO:0000256" key="1">
    <source>
        <dbReference type="ARBA" id="ARBA00022801"/>
    </source>
</evidence>
<dbReference type="PANTHER" id="PTHR35561:SF1">
    <property type="entry name" value="RNA 2',3'-CYCLIC PHOSPHODIESTERASE"/>
    <property type="match status" value="1"/>
</dbReference>
<evidence type="ECO:0000313" key="4">
    <source>
        <dbReference type="Proteomes" id="UP000481583"/>
    </source>
</evidence>
<comment type="function">
    <text evidence="2">Hydrolyzes RNA 2',3'-cyclic phosphodiester to an RNA 2'-phosphomonoester.</text>
</comment>
<name>A0A6G4U6W0_9ACTN</name>
<comment type="catalytic activity">
    <reaction evidence="2">
        <text>a 3'-end 2',3'-cyclophospho-ribonucleotide-RNA + H2O = a 3'-end 2'-phospho-ribonucleotide-RNA + H(+)</text>
        <dbReference type="Rhea" id="RHEA:11828"/>
        <dbReference type="Rhea" id="RHEA-COMP:10464"/>
        <dbReference type="Rhea" id="RHEA-COMP:17353"/>
        <dbReference type="ChEBI" id="CHEBI:15377"/>
        <dbReference type="ChEBI" id="CHEBI:15378"/>
        <dbReference type="ChEBI" id="CHEBI:83064"/>
        <dbReference type="ChEBI" id="CHEBI:173113"/>
        <dbReference type="EC" id="3.1.4.58"/>
    </reaction>
</comment>
<dbReference type="EMBL" id="JAAKZV010000166">
    <property type="protein sequence ID" value="NGN67843.1"/>
    <property type="molecule type" value="Genomic_DNA"/>
</dbReference>
<evidence type="ECO:0000313" key="3">
    <source>
        <dbReference type="EMBL" id="NGN67843.1"/>
    </source>
</evidence>
<sequence length="188" mass="20813">MRLFAAVVPPGGVLGELAGVVAELRALPGSGELRWPVRASWHFTVAFYGEVDEERVSALWERLERAAARRDGFSLRIDGGGRFGDRVLWAGVAGERDALKRLAGSAAAAGRRVGLDMEERAYKPHLTLARQGRDGRVSLGPYADRLKRFHSAPWTVAELRLLRSHLPRAAHEQPRYETVAAWPLRASR</sequence>
<dbReference type="EC" id="3.1.4.58" evidence="2"/>
<feature type="active site" description="Proton acceptor" evidence="2">
    <location>
        <position position="125"/>
    </location>
</feature>
<dbReference type="InterPro" id="IPR009097">
    <property type="entry name" value="Cyclic_Pdiesterase"/>
</dbReference>
<feature type="active site" description="Proton donor" evidence="2">
    <location>
        <position position="42"/>
    </location>
</feature>
<dbReference type="HAMAP" id="MF_01940">
    <property type="entry name" value="RNA_CPDase"/>
    <property type="match status" value="1"/>
</dbReference>
<comment type="similarity">
    <text evidence="2">Belongs to the 2H phosphoesterase superfamily. ThpR family.</text>
</comment>
<dbReference type="AlphaFoldDB" id="A0A6G4U6W0"/>
<dbReference type="Pfam" id="PF13563">
    <property type="entry name" value="2_5_RNA_ligase2"/>
    <property type="match status" value="1"/>
</dbReference>
<protein>
    <recommendedName>
        <fullName evidence="2">RNA 2',3'-cyclic phosphodiesterase</fullName>
        <shortName evidence="2">RNA 2',3'-CPDase</shortName>
        <ecNumber evidence="2">3.1.4.58</ecNumber>
    </recommendedName>
</protein>
<keyword evidence="1 2" id="KW-0378">Hydrolase</keyword>
<keyword evidence="4" id="KW-1185">Reference proteome</keyword>
<feature type="short sequence motif" description="HXTX 1" evidence="2">
    <location>
        <begin position="42"/>
        <end position="45"/>
    </location>
</feature>
<dbReference type="Proteomes" id="UP000481583">
    <property type="component" value="Unassembled WGS sequence"/>
</dbReference>
<dbReference type="GO" id="GO:0008664">
    <property type="term" value="F:RNA 2',3'-cyclic 3'-phosphodiesterase activity"/>
    <property type="evidence" value="ECO:0007669"/>
    <property type="project" value="UniProtKB-EC"/>
</dbReference>
<gene>
    <name evidence="3" type="primary">thpR</name>
    <name evidence="3" type="ORF">G5C51_28570</name>
</gene>
<dbReference type="RefSeq" id="WP_165241236.1">
    <property type="nucleotide sequence ID" value="NZ_JAAKZV010000166.1"/>
</dbReference>
<accession>A0A6G4U6W0</accession>
<dbReference type="InterPro" id="IPR004175">
    <property type="entry name" value="RNA_CPDase"/>
</dbReference>
<comment type="caution">
    <text evidence="3">The sequence shown here is derived from an EMBL/GenBank/DDBJ whole genome shotgun (WGS) entry which is preliminary data.</text>
</comment>
<dbReference type="GO" id="GO:0004113">
    <property type="term" value="F:2',3'-cyclic-nucleotide 3'-phosphodiesterase activity"/>
    <property type="evidence" value="ECO:0007669"/>
    <property type="project" value="InterPro"/>
</dbReference>
<reference evidence="3 4" key="1">
    <citation type="submission" date="2020-02" db="EMBL/GenBank/DDBJ databases">
        <title>Whole-genome analyses of novel actinobacteria.</title>
        <authorList>
            <person name="Sahin N."/>
        </authorList>
    </citation>
    <scope>NUCLEOTIDE SEQUENCE [LARGE SCALE GENOMIC DNA]</scope>
    <source>
        <strain evidence="3 4">A7024</strain>
    </source>
</reference>
<feature type="short sequence motif" description="HXTX 2" evidence="2">
    <location>
        <begin position="125"/>
        <end position="128"/>
    </location>
</feature>
<dbReference type="SUPFAM" id="SSF55144">
    <property type="entry name" value="LigT-like"/>
    <property type="match status" value="1"/>
</dbReference>
<evidence type="ECO:0000256" key="2">
    <source>
        <dbReference type="HAMAP-Rule" id="MF_01940"/>
    </source>
</evidence>